<dbReference type="PANTHER" id="PTHR48081">
    <property type="entry name" value="AB HYDROLASE SUPERFAMILY PROTEIN C4A8.06C"/>
    <property type="match status" value="1"/>
</dbReference>
<proteinExistence type="predicted"/>
<accession>A0AAT9FL43</accession>
<evidence type="ECO:0000313" key="3">
    <source>
        <dbReference type="EMBL" id="BDS06695.1"/>
    </source>
</evidence>
<dbReference type="Gene3D" id="3.40.50.1820">
    <property type="entry name" value="alpha/beta hydrolase"/>
    <property type="match status" value="1"/>
</dbReference>
<feature type="domain" description="BD-FAE-like" evidence="2">
    <location>
        <begin position="65"/>
        <end position="250"/>
    </location>
</feature>
<reference evidence="3" key="1">
    <citation type="submission" date="2024-07" db="EMBL/GenBank/DDBJ databases">
        <title>Complete genome sequence of Verrucomicrobiaceae bacterium NT6N.</title>
        <authorList>
            <person name="Huang C."/>
            <person name="Takami H."/>
            <person name="Hamasaki K."/>
        </authorList>
    </citation>
    <scope>NUCLEOTIDE SEQUENCE</scope>
    <source>
        <strain evidence="3">NT6N</strain>
    </source>
</reference>
<dbReference type="InterPro" id="IPR049492">
    <property type="entry name" value="BD-FAE-like_dom"/>
</dbReference>
<dbReference type="Pfam" id="PF20434">
    <property type="entry name" value="BD-FAE"/>
    <property type="match status" value="1"/>
</dbReference>
<dbReference type="KEGG" id="osu:NT6N_17350"/>
<dbReference type="GO" id="GO:0016787">
    <property type="term" value="F:hydrolase activity"/>
    <property type="evidence" value="ECO:0007669"/>
    <property type="project" value="UniProtKB-KW"/>
</dbReference>
<dbReference type="EMBL" id="AP026866">
    <property type="protein sequence ID" value="BDS06695.1"/>
    <property type="molecule type" value="Genomic_DNA"/>
</dbReference>
<sequence>MLNPEELLPKPRSIYRLVALLGCVLICTSCGTSLSLKHQGERHSYQVTKDVIYTPADWPEKLPANIYKPKADKPTPAILLVHGGSWALGDDRYQMSAIARRLARRGYLVMNVTYRMIPEWFFPEPADDLRQALVWLQDHAEELNVDLQRVGLFGYSAGGQLAEIVGMQDSSTGMKVGAIVAGATPHDMSLLADEDVVKVYLRGEIHDYPDDYRAASPLYNVRKNGPPMFLYHGASDGIVIPLHTIRMAKELAKNGIRHEVYWVKGRGHVTTFLFQSQAVGKAIDFLDRELAPR</sequence>
<protein>
    <recommendedName>
        <fullName evidence="2">BD-FAE-like domain-containing protein</fullName>
    </recommendedName>
</protein>
<evidence type="ECO:0000256" key="1">
    <source>
        <dbReference type="ARBA" id="ARBA00022801"/>
    </source>
</evidence>
<evidence type="ECO:0000259" key="2">
    <source>
        <dbReference type="Pfam" id="PF20434"/>
    </source>
</evidence>
<dbReference type="AlphaFoldDB" id="A0AAT9FL43"/>
<dbReference type="SUPFAM" id="SSF53474">
    <property type="entry name" value="alpha/beta-Hydrolases"/>
    <property type="match status" value="1"/>
</dbReference>
<dbReference type="InterPro" id="IPR050300">
    <property type="entry name" value="GDXG_lipolytic_enzyme"/>
</dbReference>
<name>A0AAT9FL43_9BACT</name>
<dbReference type="InterPro" id="IPR029058">
    <property type="entry name" value="AB_hydrolase_fold"/>
</dbReference>
<gene>
    <name evidence="3" type="ORF">NT6N_17350</name>
</gene>
<organism evidence="3">
    <name type="scientific">Oceaniferula spumae</name>
    <dbReference type="NCBI Taxonomy" id="2979115"/>
    <lineage>
        <taxon>Bacteria</taxon>
        <taxon>Pseudomonadati</taxon>
        <taxon>Verrucomicrobiota</taxon>
        <taxon>Verrucomicrobiia</taxon>
        <taxon>Verrucomicrobiales</taxon>
        <taxon>Verrucomicrobiaceae</taxon>
        <taxon>Oceaniferula</taxon>
    </lineage>
</organism>
<keyword evidence="1" id="KW-0378">Hydrolase</keyword>